<comment type="domain">
    <text evidence="14">The J domain is necessary and sufficient to stimulate DnaK ATPase activity. Zinc center 1 plays an important role in the autonomous, DnaK-independent chaperone activity of DnaJ. Zinc center 2 is essential for interaction with DnaK and for DnaJ activity.</text>
</comment>
<evidence type="ECO:0000256" key="11">
    <source>
        <dbReference type="ARBA" id="ARBA00053423"/>
    </source>
</evidence>
<dbReference type="RefSeq" id="WP_113960979.1">
    <property type="nucleotide sequence ID" value="NZ_QNRR01000011.1"/>
</dbReference>
<evidence type="ECO:0000256" key="7">
    <source>
        <dbReference type="ARBA" id="ARBA00022771"/>
    </source>
</evidence>
<reference evidence="18 19" key="1">
    <citation type="submission" date="2018-06" db="EMBL/GenBank/DDBJ databases">
        <title>Genomic Encyclopedia of Type Strains, Phase IV (KMG-IV): sequencing the most valuable type-strain genomes for metagenomic binning, comparative biology and taxonomic classification.</title>
        <authorList>
            <person name="Goeker M."/>
        </authorList>
    </citation>
    <scope>NUCLEOTIDE SEQUENCE [LARGE SCALE GENOMIC DNA]</scope>
    <source>
        <strain evidence="18 19">DSM 25532</strain>
    </source>
</reference>
<evidence type="ECO:0000256" key="12">
    <source>
        <dbReference type="ARBA" id="ARBA00061004"/>
    </source>
</evidence>
<dbReference type="FunFam" id="1.10.287.110:FF:000034">
    <property type="entry name" value="Chaperone protein DnaJ"/>
    <property type="match status" value="1"/>
</dbReference>
<dbReference type="CDD" id="cd10747">
    <property type="entry name" value="DnaJ_C"/>
    <property type="match status" value="1"/>
</dbReference>
<evidence type="ECO:0000256" key="15">
    <source>
        <dbReference type="PROSITE-ProRule" id="PRU00546"/>
    </source>
</evidence>
<comment type="subcellular location">
    <subcellularLocation>
        <location evidence="1 14">Cytoplasm</location>
    </subcellularLocation>
</comment>
<evidence type="ECO:0000256" key="1">
    <source>
        <dbReference type="ARBA" id="ARBA00004496"/>
    </source>
</evidence>
<dbReference type="Gene3D" id="1.10.287.110">
    <property type="entry name" value="DnaJ domain"/>
    <property type="match status" value="1"/>
</dbReference>
<keyword evidence="3 14" id="KW-0963">Cytoplasm</keyword>
<dbReference type="SUPFAM" id="SSF57938">
    <property type="entry name" value="DnaJ/Hsp40 cysteine-rich domain"/>
    <property type="match status" value="1"/>
</dbReference>
<feature type="binding site" evidence="14">
    <location>
        <position position="198"/>
    </location>
    <ligand>
        <name>Zn(2+)</name>
        <dbReference type="ChEBI" id="CHEBI:29105"/>
        <label>2</label>
    </ligand>
</feature>
<comment type="cofactor">
    <cofactor evidence="14">
        <name>Zn(2+)</name>
        <dbReference type="ChEBI" id="CHEBI:29105"/>
    </cofactor>
    <text evidence="14">Binds 2 Zn(2+) ions per monomer.</text>
</comment>
<evidence type="ECO:0000313" key="18">
    <source>
        <dbReference type="EMBL" id="RBP38519.1"/>
    </source>
</evidence>
<keyword evidence="10 14" id="KW-0143">Chaperone</keyword>
<dbReference type="GO" id="GO:0005737">
    <property type="term" value="C:cytoplasm"/>
    <property type="evidence" value="ECO:0007669"/>
    <property type="project" value="UniProtKB-SubCell"/>
</dbReference>
<dbReference type="AlphaFoldDB" id="A0A366H8F8"/>
<dbReference type="Gene3D" id="2.60.260.20">
    <property type="entry name" value="Urease metallochaperone UreE, N-terminal domain"/>
    <property type="match status" value="2"/>
</dbReference>
<evidence type="ECO:0000256" key="13">
    <source>
        <dbReference type="ARBA" id="ARBA00067609"/>
    </source>
</evidence>
<dbReference type="PROSITE" id="PS51188">
    <property type="entry name" value="ZF_CR"/>
    <property type="match status" value="1"/>
</dbReference>
<evidence type="ECO:0000256" key="5">
    <source>
        <dbReference type="ARBA" id="ARBA00022723"/>
    </source>
</evidence>
<evidence type="ECO:0000259" key="16">
    <source>
        <dbReference type="PROSITE" id="PS50076"/>
    </source>
</evidence>
<feature type="binding site" evidence="14">
    <location>
        <position position="159"/>
    </location>
    <ligand>
        <name>Zn(2+)</name>
        <dbReference type="ChEBI" id="CHEBI:29105"/>
        <label>1</label>
    </ligand>
</feature>
<dbReference type="GO" id="GO:0005524">
    <property type="term" value="F:ATP binding"/>
    <property type="evidence" value="ECO:0007669"/>
    <property type="project" value="InterPro"/>
</dbReference>
<dbReference type="FunFam" id="2.10.230.10:FF:000002">
    <property type="entry name" value="Molecular chaperone DnaJ"/>
    <property type="match status" value="1"/>
</dbReference>
<dbReference type="NCBIfam" id="TIGR02349">
    <property type="entry name" value="DnaJ_bact"/>
    <property type="match status" value="1"/>
</dbReference>
<dbReference type="Pfam" id="PF01556">
    <property type="entry name" value="DnaJ_C"/>
    <property type="match status" value="1"/>
</dbReference>
<feature type="repeat" description="CXXCXGXG motif" evidence="14">
    <location>
        <begin position="176"/>
        <end position="183"/>
    </location>
</feature>
<keyword evidence="4 14" id="KW-0235">DNA replication</keyword>
<keyword evidence="7 14" id="KW-0863">Zinc-finger</keyword>
<dbReference type="GO" id="GO:0008270">
    <property type="term" value="F:zinc ion binding"/>
    <property type="evidence" value="ECO:0007669"/>
    <property type="project" value="UniProtKB-UniRule"/>
</dbReference>
<dbReference type="CDD" id="cd06257">
    <property type="entry name" value="DnaJ"/>
    <property type="match status" value="1"/>
</dbReference>
<dbReference type="InterPro" id="IPR012724">
    <property type="entry name" value="DnaJ"/>
</dbReference>
<evidence type="ECO:0000256" key="2">
    <source>
        <dbReference type="ARBA" id="ARBA00011738"/>
    </source>
</evidence>
<dbReference type="PANTHER" id="PTHR43096:SF52">
    <property type="entry name" value="DNAJ HOMOLOG 1, MITOCHONDRIAL-RELATED"/>
    <property type="match status" value="1"/>
</dbReference>
<dbReference type="Gene3D" id="2.10.230.10">
    <property type="entry name" value="Heat shock protein DnaJ, cysteine-rich domain"/>
    <property type="match status" value="1"/>
</dbReference>
<organism evidence="18 19">
    <name type="scientific">Roseimicrobium gellanilyticum</name>
    <dbReference type="NCBI Taxonomy" id="748857"/>
    <lineage>
        <taxon>Bacteria</taxon>
        <taxon>Pseudomonadati</taxon>
        <taxon>Verrucomicrobiota</taxon>
        <taxon>Verrucomicrobiia</taxon>
        <taxon>Verrucomicrobiales</taxon>
        <taxon>Verrucomicrobiaceae</taxon>
        <taxon>Roseimicrobium</taxon>
    </lineage>
</organism>
<evidence type="ECO:0000256" key="8">
    <source>
        <dbReference type="ARBA" id="ARBA00022833"/>
    </source>
</evidence>
<evidence type="ECO:0000256" key="9">
    <source>
        <dbReference type="ARBA" id="ARBA00023016"/>
    </source>
</evidence>
<feature type="zinc finger region" description="CR-type" evidence="15">
    <location>
        <begin position="146"/>
        <end position="224"/>
    </location>
</feature>
<feature type="binding site" evidence="14">
    <location>
        <position position="179"/>
    </location>
    <ligand>
        <name>Zn(2+)</name>
        <dbReference type="ChEBI" id="CHEBI:29105"/>
        <label>2</label>
    </ligand>
</feature>
<dbReference type="OrthoDB" id="9779889at2"/>
<comment type="similarity">
    <text evidence="12 14">Belongs to the DnaJ family.</text>
</comment>
<feature type="binding site" evidence="14">
    <location>
        <position position="215"/>
    </location>
    <ligand>
        <name>Zn(2+)</name>
        <dbReference type="ChEBI" id="CHEBI:29105"/>
        <label>1</label>
    </ligand>
</feature>
<dbReference type="PRINTS" id="PR00625">
    <property type="entry name" value="JDOMAIN"/>
</dbReference>
<dbReference type="CDD" id="cd10719">
    <property type="entry name" value="DnaJ_zf"/>
    <property type="match status" value="1"/>
</dbReference>
<keyword evidence="8 14" id="KW-0862">Zinc</keyword>
<feature type="binding site" evidence="14">
    <location>
        <position position="162"/>
    </location>
    <ligand>
        <name>Zn(2+)</name>
        <dbReference type="ChEBI" id="CHEBI:29105"/>
        <label>1</label>
    </ligand>
</feature>
<dbReference type="GO" id="GO:0031072">
    <property type="term" value="F:heat shock protein binding"/>
    <property type="evidence" value="ECO:0007669"/>
    <property type="project" value="InterPro"/>
</dbReference>
<dbReference type="SUPFAM" id="SSF49493">
    <property type="entry name" value="HSP40/DnaJ peptide-binding domain"/>
    <property type="match status" value="2"/>
</dbReference>
<feature type="binding site" evidence="14">
    <location>
        <position position="176"/>
    </location>
    <ligand>
        <name>Zn(2+)</name>
        <dbReference type="ChEBI" id="CHEBI:29105"/>
        <label>2</label>
    </ligand>
</feature>
<name>A0A366H8F8_9BACT</name>
<evidence type="ECO:0000256" key="14">
    <source>
        <dbReference type="HAMAP-Rule" id="MF_01152"/>
    </source>
</evidence>
<keyword evidence="19" id="KW-1185">Reference proteome</keyword>
<feature type="repeat" description="CXXCXGXG motif" evidence="14">
    <location>
        <begin position="159"/>
        <end position="166"/>
    </location>
</feature>
<dbReference type="Pfam" id="PF00684">
    <property type="entry name" value="DnaJ_CXXCXGXG"/>
    <property type="match status" value="1"/>
</dbReference>
<evidence type="ECO:0000256" key="6">
    <source>
        <dbReference type="ARBA" id="ARBA00022737"/>
    </source>
</evidence>
<dbReference type="FunFam" id="2.60.260.20:FF:000004">
    <property type="entry name" value="Molecular chaperone DnaJ"/>
    <property type="match status" value="1"/>
</dbReference>
<dbReference type="Proteomes" id="UP000253426">
    <property type="component" value="Unassembled WGS sequence"/>
</dbReference>
<sequence>MANKRDYYEVLGVAKGATQDEIKKAYRKLAVQFHPDKNPGDHTAEEKFKEVGEAYDVLSDEQKRAAYDRYGHAAFAGGSPGAGGPRGGFHDPMDIFREVFGGGGGGGDIFDMFFGGGGRRRGPGGAQRGSDLRYGLEITLEEAAKGVEKELEFERLIACKTCNGSGSKSGSGTKQCRTCGGVGQVIRSGGIFQIQQTCPECQGSGQTISDPCRDCHGVGRAKDKTRIRLKIPAGIEDGSRLRSSGNGDAGTKGGPSGDLYVVISIKAHDLFERDGFDLHCEVPVGYPTAALGGEVTVPTLDGKATVKVPAGTQTGSTFRLRGQGMKRLDADRRGDLYVHVQVAVPTKLNAEQKEKLQEFAKALGEHHSPMQESFFERAKKFFF</sequence>
<dbReference type="PROSITE" id="PS00636">
    <property type="entry name" value="DNAJ_1"/>
    <property type="match status" value="1"/>
</dbReference>
<evidence type="ECO:0000256" key="3">
    <source>
        <dbReference type="ARBA" id="ARBA00022490"/>
    </source>
</evidence>
<protein>
    <recommendedName>
        <fullName evidence="13 14">Chaperone protein DnaJ</fullName>
    </recommendedName>
</protein>
<accession>A0A366H8F8</accession>
<dbReference type="PROSITE" id="PS50076">
    <property type="entry name" value="DNAJ_2"/>
    <property type="match status" value="1"/>
</dbReference>
<dbReference type="InterPro" id="IPR018253">
    <property type="entry name" value="DnaJ_domain_CS"/>
</dbReference>
<dbReference type="HAMAP" id="MF_01152">
    <property type="entry name" value="DnaJ"/>
    <property type="match status" value="1"/>
</dbReference>
<evidence type="ECO:0000313" key="19">
    <source>
        <dbReference type="Proteomes" id="UP000253426"/>
    </source>
</evidence>
<keyword evidence="5 14" id="KW-0479">Metal-binding</keyword>
<dbReference type="GO" id="GO:0051082">
    <property type="term" value="F:unfolded protein binding"/>
    <property type="evidence" value="ECO:0007669"/>
    <property type="project" value="UniProtKB-UniRule"/>
</dbReference>
<dbReference type="SMART" id="SM00271">
    <property type="entry name" value="DnaJ"/>
    <property type="match status" value="1"/>
</dbReference>
<comment type="caution">
    <text evidence="18">The sequence shown here is derived from an EMBL/GenBank/DDBJ whole genome shotgun (WGS) entry which is preliminary data.</text>
</comment>
<feature type="binding site" evidence="14">
    <location>
        <position position="212"/>
    </location>
    <ligand>
        <name>Zn(2+)</name>
        <dbReference type="ChEBI" id="CHEBI:29105"/>
        <label>1</label>
    </ligand>
</feature>
<dbReference type="NCBIfam" id="NF008035">
    <property type="entry name" value="PRK10767.1"/>
    <property type="match status" value="1"/>
</dbReference>
<dbReference type="SUPFAM" id="SSF46565">
    <property type="entry name" value="Chaperone J-domain"/>
    <property type="match status" value="1"/>
</dbReference>
<evidence type="ECO:0000256" key="10">
    <source>
        <dbReference type="ARBA" id="ARBA00023186"/>
    </source>
</evidence>
<dbReference type="GO" id="GO:0006260">
    <property type="term" value="P:DNA replication"/>
    <property type="evidence" value="ECO:0007669"/>
    <property type="project" value="UniProtKB-KW"/>
</dbReference>
<comment type="function">
    <text evidence="11 14">Participates actively in the response to hyperosmotic and heat shock by preventing the aggregation of stress-denatured proteins and by disaggregating proteins, also in an autonomous, DnaK-independent fashion. Unfolded proteins bind initially to DnaJ; upon interaction with the DnaJ-bound protein, DnaK hydrolyzes its bound ATP, resulting in the formation of a stable complex. GrpE releases ADP from DnaK; ATP binding to DnaK triggers the release of the substrate protein, thus completing the reaction cycle. Several rounds of ATP-dependent interactions between DnaJ, DnaK and GrpE are required for fully efficient folding. Also involved, together with DnaK and GrpE, in the DNA replication of plasmids through activation of initiation proteins.</text>
</comment>
<evidence type="ECO:0000259" key="17">
    <source>
        <dbReference type="PROSITE" id="PS51188"/>
    </source>
</evidence>
<feature type="repeat" description="CXXCXGXG motif" evidence="14">
    <location>
        <begin position="198"/>
        <end position="205"/>
    </location>
</feature>
<evidence type="ECO:0000256" key="4">
    <source>
        <dbReference type="ARBA" id="ARBA00022705"/>
    </source>
</evidence>
<feature type="domain" description="CR-type" evidence="17">
    <location>
        <begin position="146"/>
        <end position="224"/>
    </location>
</feature>
<dbReference type="EMBL" id="QNRR01000011">
    <property type="protein sequence ID" value="RBP38519.1"/>
    <property type="molecule type" value="Genomic_DNA"/>
</dbReference>
<feature type="domain" description="J" evidence="16">
    <location>
        <begin position="6"/>
        <end position="71"/>
    </location>
</feature>
<dbReference type="InterPro" id="IPR002939">
    <property type="entry name" value="DnaJ_C"/>
</dbReference>
<comment type="subunit">
    <text evidence="2 14">Homodimer.</text>
</comment>
<feature type="binding site" evidence="14">
    <location>
        <position position="201"/>
    </location>
    <ligand>
        <name>Zn(2+)</name>
        <dbReference type="ChEBI" id="CHEBI:29105"/>
        <label>2</label>
    </ligand>
</feature>
<gene>
    <name evidence="14" type="primary">dnaJ</name>
    <name evidence="18" type="ORF">DES53_11137</name>
</gene>
<keyword evidence="6 14" id="KW-0677">Repeat</keyword>
<dbReference type="Pfam" id="PF00226">
    <property type="entry name" value="DnaJ"/>
    <property type="match status" value="1"/>
</dbReference>
<dbReference type="InterPro" id="IPR001305">
    <property type="entry name" value="HSP_DnaJ_Cys-rich_dom"/>
</dbReference>
<dbReference type="InterPro" id="IPR008971">
    <property type="entry name" value="HSP40/DnaJ_pept-bd"/>
</dbReference>
<proteinExistence type="inferred from homology"/>
<feature type="repeat" description="CXXCXGXG motif" evidence="14">
    <location>
        <begin position="212"/>
        <end position="219"/>
    </location>
</feature>
<dbReference type="GO" id="GO:0009408">
    <property type="term" value="P:response to heat"/>
    <property type="evidence" value="ECO:0007669"/>
    <property type="project" value="InterPro"/>
</dbReference>
<dbReference type="PANTHER" id="PTHR43096">
    <property type="entry name" value="DNAJ HOMOLOG 1, MITOCHONDRIAL-RELATED"/>
    <property type="match status" value="1"/>
</dbReference>
<dbReference type="InterPro" id="IPR036869">
    <property type="entry name" value="J_dom_sf"/>
</dbReference>
<dbReference type="InterPro" id="IPR036410">
    <property type="entry name" value="HSP_DnaJ_Cys-rich_dom_sf"/>
</dbReference>
<dbReference type="InterPro" id="IPR001623">
    <property type="entry name" value="DnaJ_domain"/>
</dbReference>
<dbReference type="GO" id="GO:0042026">
    <property type="term" value="P:protein refolding"/>
    <property type="evidence" value="ECO:0007669"/>
    <property type="project" value="TreeGrafter"/>
</dbReference>
<keyword evidence="9 14" id="KW-0346">Stress response</keyword>